<dbReference type="RefSeq" id="XP_050512286.1">
    <property type="nucleotide sequence ID" value="XM_050656329.1"/>
</dbReference>
<keyword evidence="4" id="KW-0732">Signal</keyword>
<evidence type="ECO:0000256" key="4">
    <source>
        <dbReference type="SAM" id="SignalP"/>
    </source>
</evidence>
<evidence type="ECO:0000256" key="2">
    <source>
        <dbReference type="PROSITE-ProRule" id="PRU00497"/>
    </source>
</evidence>
<evidence type="ECO:0000313" key="6">
    <source>
        <dbReference type="Proteomes" id="UP001652700"/>
    </source>
</evidence>
<feature type="region of interest" description="Disordered" evidence="3">
    <location>
        <begin position="124"/>
        <end position="143"/>
    </location>
</feature>
<dbReference type="Proteomes" id="UP001652700">
    <property type="component" value="Unplaced"/>
</dbReference>
<proteinExistence type="predicted"/>
<dbReference type="Pfam" id="PF00379">
    <property type="entry name" value="Chitin_bind_4"/>
    <property type="match status" value="1"/>
</dbReference>
<dbReference type="PANTHER" id="PTHR10380:SF241">
    <property type="entry name" value="CUTICULAR PROTEIN 47EG-RELATED"/>
    <property type="match status" value="1"/>
</dbReference>
<dbReference type="InterPro" id="IPR050468">
    <property type="entry name" value="Cuticle_Struct_Prot"/>
</dbReference>
<evidence type="ECO:0008006" key="7">
    <source>
        <dbReference type="Google" id="ProtNLM"/>
    </source>
</evidence>
<protein>
    <recommendedName>
        <fullName evidence="7">Endocuticle structural glycoprotein ABD-4-like</fullName>
    </recommendedName>
</protein>
<evidence type="ECO:0000256" key="1">
    <source>
        <dbReference type="ARBA" id="ARBA00022460"/>
    </source>
</evidence>
<dbReference type="PROSITE" id="PS51155">
    <property type="entry name" value="CHIT_BIND_RR_2"/>
    <property type="match status" value="1"/>
</dbReference>
<evidence type="ECO:0000313" key="5">
    <source>
        <dbReference type="EnsemblMetazoa" id="XP_050512286.1"/>
    </source>
</evidence>
<sequence>MISFFQVIFLAIFGVTLGQYRPNPGPISPGQVIRIISQTQEGPNPDGSYAWSYDAENGISAREQGRPKSAEILGVQGDFKYTGTDGVPIQLTYTADENGFVPQGAHLPTPPPIPEAILRSLEYNAAHPEEDESGRQPGGFRRP</sequence>
<accession>A0ABM5KQ21</accession>
<organism evidence="5 6">
    <name type="scientific">Diabrotica virgifera virgifera</name>
    <name type="common">western corn rootworm</name>
    <dbReference type="NCBI Taxonomy" id="50390"/>
    <lineage>
        <taxon>Eukaryota</taxon>
        <taxon>Metazoa</taxon>
        <taxon>Ecdysozoa</taxon>
        <taxon>Arthropoda</taxon>
        <taxon>Hexapoda</taxon>
        <taxon>Insecta</taxon>
        <taxon>Pterygota</taxon>
        <taxon>Neoptera</taxon>
        <taxon>Endopterygota</taxon>
        <taxon>Coleoptera</taxon>
        <taxon>Polyphaga</taxon>
        <taxon>Cucujiformia</taxon>
        <taxon>Chrysomeloidea</taxon>
        <taxon>Chrysomelidae</taxon>
        <taxon>Galerucinae</taxon>
        <taxon>Diabroticina</taxon>
        <taxon>Diabroticites</taxon>
        <taxon>Diabrotica</taxon>
    </lineage>
</organism>
<keyword evidence="6" id="KW-1185">Reference proteome</keyword>
<reference evidence="5" key="1">
    <citation type="submission" date="2025-05" db="UniProtKB">
        <authorList>
            <consortium name="EnsemblMetazoa"/>
        </authorList>
    </citation>
    <scope>IDENTIFICATION</scope>
</reference>
<name>A0ABM5KQ21_DIAVI</name>
<dbReference type="PANTHER" id="PTHR10380">
    <property type="entry name" value="CUTICLE PROTEIN"/>
    <property type="match status" value="1"/>
</dbReference>
<feature type="signal peptide" evidence="4">
    <location>
        <begin position="1"/>
        <end position="18"/>
    </location>
</feature>
<dbReference type="PRINTS" id="PR00947">
    <property type="entry name" value="CUTICLE"/>
</dbReference>
<dbReference type="EnsemblMetazoa" id="XM_050656329.1">
    <property type="protein sequence ID" value="XP_050512286.1"/>
    <property type="gene ID" value="LOC114325711"/>
</dbReference>
<dbReference type="PROSITE" id="PS00233">
    <property type="entry name" value="CHIT_BIND_RR_1"/>
    <property type="match status" value="1"/>
</dbReference>
<dbReference type="InterPro" id="IPR031311">
    <property type="entry name" value="CHIT_BIND_RR_consensus"/>
</dbReference>
<evidence type="ECO:0000256" key="3">
    <source>
        <dbReference type="SAM" id="MobiDB-lite"/>
    </source>
</evidence>
<keyword evidence="1 2" id="KW-0193">Cuticle</keyword>
<dbReference type="GeneID" id="114325711"/>
<dbReference type="InterPro" id="IPR000618">
    <property type="entry name" value="Insect_cuticle"/>
</dbReference>
<feature type="chain" id="PRO_5046966652" description="Endocuticle structural glycoprotein ABD-4-like" evidence="4">
    <location>
        <begin position="19"/>
        <end position="143"/>
    </location>
</feature>